<dbReference type="Gene3D" id="3.40.50.300">
    <property type="entry name" value="P-loop containing nucleotide triphosphate hydrolases"/>
    <property type="match status" value="1"/>
</dbReference>
<evidence type="ECO:0000313" key="10">
    <source>
        <dbReference type="EMBL" id="XBX75156.1"/>
    </source>
</evidence>
<dbReference type="GO" id="GO:0016887">
    <property type="term" value="F:ATP hydrolysis activity"/>
    <property type="evidence" value="ECO:0007669"/>
    <property type="project" value="InterPro"/>
</dbReference>
<gene>
    <name evidence="10" type="ORF">PRVXT_000263</name>
</gene>
<reference evidence="10" key="1">
    <citation type="journal article" date="2013" name="Extremophiles">
        <title>Proteinivorax tanatarense gen. nov., sp. nov., an anaerobic, haloalkaliphilic, proteolytic bacterium isolated from a decaying algal bloom, and proposal of Proteinivoraceae fam. nov.</title>
        <authorList>
            <person name="Kevbrin V."/>
            <person name="Boltyanskaya Y."/>
            <person name="Zhilina T."/>
            <person name="Kolganova T."/>
            <person name="Lavrentjeva E."/>
            <person name="Kuznetsov B."/>
        </authorList>
    </citation>
    <scope>NUCLEOTIDE SEQUENCE</scope>
    <source>
        <strain evidence="10">Z-910T</strain>
    </source>
</reference>
<dbReference type="SMART" id="SM00382">
    <property type="entry name" value="AAA"/>
    <property type="match status" value="1"/>
</dbReference>
<evidence type="ECO:0000256" key="5">
    <source>
        <dbReference type="ARBA" id="ARBA00022741"/>
    </source>
</evidence>
<dbReference type="GO" id="GO:0005886">
    <property type="term" value="C:plasma membrane"/>
    <property type="evidence" value="ECO:0007669"/>
    <property type="project" value="UniProtKB-SubCell"/>
</dbReference>
<evidence type="ECO:0000256" key="2">
    <source>
        <dbReference type="ARBA" id="ARBA00005417"/>
    </source>
</evidence>
<dbReference type="EMBL" id="CP158367">
    <property type="protein sequence ID" value="XBX75156.1"/>
    <property type="molecule type" value="Genomic_DNA"/>
</dbReference>
<feature type="domain" description="ABC transporter" evidence="9">
    <location>
        <begin position="4"/>
        <end position="234"/>
    </location>
</feature>
<dbReference type="InterPro" id="IPR003593">
    <property type="entry name" value="AAA+_ATPase"/>
</dbReference>
<dbReference type="InterPro" id="IPR003439">
    <property type="entry name" value="ABC_transporter-like_ATP-bd"/>
</dbReference>
<dbReference type="RefSeq" id="WP_350343901.1">
    <property type="nucleotide sequence ID" value="NZ_CP158367.1"/>
</dbReference>
<keyword evidence="6 10" id="KW-0067">ATP-binding</keyword>
<evidence type="ECO:0000256" key="3">
    <source>
        <dbReference type="ARBA" id="ARBA00022448"/>
    </source>
</evidence>
<dbReference type="GO" id="GO:0005524">
    <property type="term" value="F:ATP binding"/>
    <property type="evidence" value="ECO:0007669"/>
    <property type="project" value="UniProtKB-KW"/>
</dbReference>
<reference evidence="10" key="2">
    <citation type="submission" date="2024-06" db="EMBL/GenBank/DDBJ databases">
        <authorList>
            <person name="Petrova K.O."/>
            <person name="Toshchakov S.V."/>
            <person name="Boltjanskaja Y.V."/>
            <person name="Kevbrin V."/>
        </authorList>
    </citation>
    <scope>NUCLEOTIDE SEQUENCE</scope>
    <source>
        <strain evidence="10">Z-910T</strain>
    </source>
</reference>
<evidence type="ECO:0000256" key="7">
    <source>
        <dbReference type="ARBA" id="ARBA00022967"/>
    </source>
</evidence>
<dbReference type="PANTHER" id="PTHR42711:SF5">
    <property type="entry name" value="ABC TRANSPORTER ATP-BINDING PROTEIN NATA"/>
    <property type="match status" value="1"/>
</dbReference>
<evidence type="ECO:0000256" key="4">
    <source>
        <dbReference type="ARBA" id="ARBA00022475"/>
    </source>
</evidence>
<dbReference type="PANTHER" id="PTHR42711">
    <property type="entry name" value="ABC TRANSPORTER ATP-BINDING PROTEIN"/>
    <property type="match status" value="1"/>
</dbReference>
<protein>
    <submittedName>
        <fullName evidence="10">ABC transporter ATP-binding protein</fullName>
    </submittedName>
</protein>
<dbReference type="AlphaFoldDB" id="A0AAU7VMM2"/>
<sequence length="318" mass="35908">MSIIEVENLTKKYEQFTAVESINFKVKEGEIFGLLGPNGAGKTTTINMLIGLAKITKGDIKIVGIECAKNLSKIQEKIGIIPDESNLYPEMTGVENLSFCGALYGMNKKEREEKALQLLEQVGLSHVAEKPFKAYSKGMKRRLTIAAGIIHGPEILFLDEPTSGIDVESARQIRKLLTLLNRNGTTIFLTTHYIEEAERLCDRIAFIVEGKIVKIDSTVNLMEKAQQEKVVQFYVENSKIDLQSVLEKKFPNYRYKLIDSKTIRVYSKEKIDLLPFIELFKKHSAVVYEAKLVKPSLEEVFVQITGIETNKMKKEGGR</sequence>
<keyword evidence="8" id="KW-0472">Membrane</keyword>
<comment type="subcellular location">
    <subcellularLocation>
        <location evidence="1">Cell membrane</location>
    </subcellularLocation>
</comment>
<dbReference type="InterPro" id="IPR027417">
    <property type="entry name" value="P-loop_NTPase"/>
</dbReference>
<dbReference type="InterPro" id="IPR050763">
    <property type="entry name" value="ABC_transporter_ATP-binding"/>
</dbReference>
<accession>A0AAU7VMM2</accession>
<dbReference type="Pfam" id="PF00005">
    <property type="entry name" value="ABC_tran"/>
    <property type="match status" value="1"/>
</dbReference>
<keyword evidence="7" id="KW-1278">Translocase</keyword>
<dbReference type="SUPFAM" id="SSF52540">
    <property type="entry name" value="P-loop containing nucleoside triphosphate hydrolases"/>
    <property type="match status" value="1"/>
</dbReference>
<dbReference type="PROSITE" id="PS00211">
    <property type="entry name" value="ABC_TRANSPORTER_1"/>
    <property type="match status" value="1"/>
</dbReference>
<dbReference type="FunFam" id="3.40.50.300:FF:000589">
    <property type="entry name" value="ABC transporter, ATP-binding subunit"/>
    <property type="match status" value="1"/>
</dbReference>
<evidence type="ECO:0000256" key="6">
    <source>
        <dbReference type="ARBA" id="ARBA00022840"/>
    </source>
</evidence>
<evidence type="ECO:0000256" key="1">
    <source>
        <dbReference type="ARBA" id="ARBA00004236"/>
    </source>
</evidence>
<comment type="similarity">
    <text evidence="2">Belongs to the ABC transporter superfamily.</text>
</comment>
<evidence type="ECO:0000259" key="9">
    <source>
        <dbReference type="PROSITE" id="PS50893"/>
    </source>
</evidence>
<keyword evidence="3" id="KW-0813">Transport</keyword>
<dbReference type="InterPro" id="IPR017871">
    <property type="entry name" value="ABC_transporter-like_CS"/>
</dbReference>
<name>A0AAU7VMM2_9FIRM</name>
<keyword evidence="4" id="KW-1003">Cell membrane</keyword>
<organism evidence="10">
    <name type="scientific">Proteinivorax tanatarense</name>
    <dbReference type="NCBI Taxonomy" id="1260629"/>
    <lineage>
        <taxon>Bacteria</taxon>
        <taxon>Bacillati</taxon>
        <taxon>Bacillota</taxon>
        <taxon>Clostridia</taxon>
        <taxon>Eubacteriales</taxon>
        <taxon>Proteinivoracaceae</taxon>
        <taxon>Proteinivorax</taxon>
    </lineage>
</organism>
<dbReference type="PROSITE" id="PS50893">
    <property type="entry name" value="ABC_TRANSPORTER_2"/>
    <property type="match status" value="1"/>
</dbReference>
<keyword evidence="5" id="KW-0547">Nucleotide-binding</keyword>
<proteinExistence type="inferred from homology"/>
<evidence type="ECO:0000256" key="8">
    <source>
        <dbReference type="ARBA" id="ARBA00023136"/>
    </source>
</evidence>